<organism evidence="2 3">
    <name type="scientific">Marmota marmota marmota</name>
    <name type="common">Alpine marmot</name>
    <dbReference type="NCBI Taxonomy" id="9994"/>
    <lineage>
        <taxon>Eukaryota</taxon>
        <taxon>Metazoa</taxon>
        <taxon>Chordata</taxon>
        <taxon>Craniata</taxon>
        <taxon>Vertebrata</taxon>
        <taxon>Euteleostomi</taxon>
        <taxon>Mammalia</taxon>
        <taxon>Eutheria</taxon>
        <taxon>Euarchontoglires</taxon>
        <taxon>Glires</taxon>
        <taxon>Rodentia</taxon>
        <taxon>Sciuromorpha</taxon>
        <taxon>Sciuridae</taxon>
        <taxon>Xerinae</taxon>
        <taxon>Marmotini</taxon>
        <taxon>Marmota</taxon>
    </lineage>
</organism>
<accession>A0A8C6A1Z9</accession>
<dbReference type="Proteomes" id="UP000694407">
    <property type="component" value="Unplaced"/>
</dbReference>
<evidence type="ECO:0000313" key="3">
    <source>
        <dbReference type="Proteomes" id="UP000694407"/>
    </source>
</evidence>
<keyword evidence="3" id="KW-1185">Reference proteome</keyword>
<reference evidence="2" key="1">
    <citation type="submission" date="2025-08" db="UniProtKB">
        <authorList>
            <consortium name="Ensembl"/>
        </authorList>
    </citation>
    <scope>IDENTIFICATION</scope>
</reference>
<name>A0A8C6A1Z9_MARMA</name>
<dbReference type="GeneTree" id="ENSGT00910000148790"/>
<dbReference type="AlphaFoldDB" id="A0A8C6A1Z9"/>
<evidence type="ECO:0000313" key="2">
    <source>
        <dbReference type="Ensembl" id="ENSMMMP00000023873.1"/>
    </source>
</evidence>
<evidence type="ECO:0000256" key="1">
    <source>
        <dbReference type="SAM" id="Phobius"/>
    </source>
</evidence>
<keyword evidence="1" id="KW-0812">Transmembrane</keyword>
<dbReference type="Ensembl" id="ENSMMMT00000027026.1">
    <property type="protein sequence ID" value="ENSMMMP00000023873.1"/>
    <property type="gene ID" value="ENSMMMG00000020910.1"/>
</dbReference>
<sequence>MILADCSYYESLIVIFHLFILSIFQRLMIWPLKVNTSHIMPTLFRCNLG</sequence>
<feature type="transmembrane region" description="Helical" evidence="1">
    <location>
        <begin position="12"/>
        <end position="32"/>
    </location>
</feature>
<keyword evidence="1" id="KW-1133">Transmembrane helix</keyword>
<keyword evidence="1" id="KW-0472">Membrane</keyword>
<proteinExistence type="predicted"/>
<reference evidence="2" key="2">
    <citation type="submission" date="2025-09" db="UniProtKB">
        <authorList>
            <consortium name="Ensembl"/>
        </authorList>
    </citation>
    <scope>IDENTIFICATION</scope>
</reference>
<protein>
    <submittedName>
        <fullName evidence="2">Uncharacterized protein</fullName>
    </submittedName>
</protein>